<dbReference type="InterPro" id="IPR005133">
    <property type="entry name" value="PhaG_MnhG_YufB"/>
</dbReference>
<dbReference type="Pfam" id="PF03334">
    <property type="entry name" value="PhaG_MnhG_YufB"/>
    <property type="match status" value="1"/>
</dbReference>
<keyword evidence="3" id="KW-1185">Reference proteome</keyword>
<dbReference type="GO" id="GO:0015385">
    <property type="term" value="F:sodium:proton antiporter activity"/>
    <property type="evidence" value="ECO:0007669"/>
    <property type="project" value="TreeGrafter"/>
</dbReference>
<dbReference type="PANTHER" id="PTHR34703:SF1">
    <property type="entry name" value="ANTIPORTER SUBUNIT MNHG2-RELATED"/>
    <property type="match status" value="1"/>
</dbReference>
<keyword evidence="1" id="KW-1133">Transmembrane helix</keyword>
<feature type="transmembrane region" description="Helical" evidence="1">
    <location>
        <begin position="65"/>
        <end position="83"/>
    </location>
</feature>
<organism evidence="2 3">
    <name type="scientific">Candidatus Mcinerneyibacterium aminivorans</name>
    <dbReference type="NCBI Taxonomy" id="2703815"/>
    <lineage>
        <taxon>Bacteria</taxon>
        <taxon>Candidatus Macinerneyibacteriota</taxon>
        <taxon>Candidatus Mcinerneyibacteria</taxon>
        <taxon>Candidatus Mcinerneyibacteriales</taxon>
        <taxon>Candidatus Mcinerneyibacteriaceae</taxon>
        <taxon>Candidatus Mcinerneyibacterium</taxon>
    </lineage>
</organism>
<proteinExistence type="predicted"/>
<keyword evidence="1" id="KW-0472">Membrane</keyword>
<comment type="caution">
    <text evidence="2">The sequence shown here is derived from an EMBL/GenBank/DDBJ whole genome shotgun (WGS) entry which is preliminary data.</text>
</comment>
<dbReference type="NCBIfam" id="TIGR01300">
    <property type="entry name" value="CPA3_mnhG_phaG"/>
    <property type="match status" value="1"/>
</dbReference>
<dbReference type="NCBIfam" id="NF009314">
    <property type="entry name" value="PRK12674.1-2"/>
    <property type="match status" value="1"/>
</dbReference>
<evidence type="ECO:0000256" key="1">
    <source>
        <dbReference type="SAM" id="Phobius"/>
    </source>
</evidence>
<protein>
    <submittedName>
        <fullName evidence="2">Na+/H+ antiporter subunit G</fullName>
    </submittedName>
</protein>
<reference evidence="2" key="1">
    <citation type="submission" date="2019-08" db="EMBL/GenBank/DDBJ databases">
        <title>Genomic characterization of a novel candidate phylum (ARYD3) from a high temperature, high salinity tertiary oil reservoir in north central Oklahoma, USA.</title>
        <authorList>
            <person name="Youssef N.H."/>
            <person name="Yadav A."/>
            <person name="Elshahed M.S."/>
        </authorList>
    </citation>
    <scope>NUCLEOTIDE SEQUENCE [LARGE SCALE GENOMIC DNA]</scope>
    <source>
        <strain evidence="2">ARYD3</strain>
    </source>
</reference>
<dbReference type="Proteomes" id="UP000324143">
    <property type="component" value="Unassembled WGS sequence"/>
</dbReference>
<dbReference type="AlphaFoldDB" id="A0A5D0MDE7"/>
<keyword evidence="1" id="KW-0812">Transmembrane</keyword>
<evidence type="ECO:0000313" key="3">
    <source>
        <dbReference type="Proteomes" id="UP000324143"/>
    </source>
</evidence>
<accession>A0A5D0MDE7</accession>
<evidence type="ECO:0000313" key="2">
    <source>
        <dbReference type="EMBL" id="TYB31737.1"/>
    </source>
</evidence>
<gene>
    <name evidence="2" type="ORF">FXF47_02385</name>
</gene>
<sequence>MIDTIGIIFIGLGIFFDLFGCLGLIRFPDLYNRLQASTKCVTFGTGSILFGTFLIVGFTAAGIKALFTIIFIVLTAPVSAHALSKSAHMSGIPLWQESVCDKLEDENRYKKNDQ</sequence>
<feature type="transmembrane region" description="Helical" evidence="1">
    <location>
        <begin position="40"/>
        <end position="59"/>
    </location>
</feature>
<feature type="transmembrane region" description="Helical" evidence="1">
    <location>
        <begin position="6"/>
        <end position="28"/>
    </location>
</feature>
<dbReference type="PANTHER" id="PTHR34703">
    <property type="entry name" value="ANTIPORTER SUBUNIT MNHG2-RELATED"/>
    <property type="match status" value="1"/>
</dbReference>
<name>A0A5D0MDE7_9BACT</name>
<dbReference type="EMBL" id="VSIX01000029">
    <property type="protein sequence ID" value="TYB31737.1"/>
    <property type="molecule type" value="Genomic_DNA"/>
</dbReference>